<dbReference type="CDD" id="cd09083">
    <property type="entry name" value="EEP-1"/>
    <property type="match status" value="1"/>
</dbReference>
<evidence type="ECO:0000256" key="1">
    <source>
        <dbReference type="SAM" id="SignalP"/>
    </source>
</evidence>
<dbReference type="InterPro" id="IPR050410">
    <property type="entry name" value="CCR4/nocturin_mRNA_transcr"/>
</dbReference>
<dbReference type="OrthoDB" id="276515at2759"/>
<dbReference type="InterPro" id="IPR005135">
    <property type="entry name" value="Endo/exonuclease/phosphatase"/>
</dbReference>
<organism evidence="3 4">
    <name type="scientific">Colletotrichum tanaceti</name>
    <dbReference type="NCBI Taxonomy" id="1306861"/>
    <lineage>
        <taxon>Eukaryota</taxon>
        <taxon>Fungi</taxon>
        <taxon>Dikarya</taxon>
        <taxon>Ascomycota</taxon>
        <taxon>Pezizomycotina</taxon>
        <taxon>Sordariomycetes</taxon>
        <taxon>Hypocreomycetidae</taxon>
        <taxon>Glomerellales</taxon>
        <taxon>Glomerellaceae</taxon>
        <taxon>Colletotrichum</taxon>
        <taxon>Colletotrichum destructivum species complex</taxon>
    </lineage>
</organism>
<proteinExistence type="predicted"/>
<dbReference type="Pfam" id="PF03372">
    <property type="entry name" value="Exo_endo_phos"/>
    <property type="match status" value="1"/>
</dbReference>
<feature type="domain" description="Endonuclease/exonuclease/phosphatase" evidence="2">
    <location>
        <begin position="29"/>
        <end position="299"/>
    </location>
</feature>
<dbReference type="SUPFAM" id="SSF56219">
    <property type="entry name" value="DNase I-like"/>
    <property type="match status" value="1"/>
</dbReference>
<sequence length="310" mass="33489">MQLKTLLAPIVLAEAAVGLVQGLPLRVVSFNIRYDAGSRELGEKPWWDLFCNISNDRCRVPHVVKAILKTASDAPSGAVTVIGLQEVLANQLKDIKDGLGSEWAHVGVGREDGKKDGEYNPILYRPDALRLVHDETKWLSPTPDKASSGWGAGSRRIVTVAVFEHVASGKRFVVANTHLDNVSSQARTEGIKVAASRIRAVLADHGPAGVALTGDFNSDPNGDAYRALSETGLLGELYHLAAPDQRAGTNQLTYTTFDTAKQGSRIDFVWLGPKDANKFSVQRHEILNNNVGGMLISDHRPVVGDVTLLS</sequence>
<reference evidence="3 4" key="1">
    <citation type="journal article" date="2019" name="PLoS ONE">
        <title>Comparative genome analysis indicates high evolutionary potential of pathogenicity genes in Colletotrichum tanaceti.</title>
        <authorList>
            <person name="Lelwala R.V."/>
            <person name="Korhonen P.K."/>
            <person name="Young N.D."/>
            <person name="Scott J.B."/>
            <person name="Ades P.A."/>
            <person name="Gasser R.B."/>
            <person name="Taylor P.W.J."/>
        </authorList>
    </citation>
    <scope>NUCLEOTIDE SEQUENCE [LARGE SCALE GENOMIC DNA]</scope>
    <source>
        <strain evidence="3">BRIP57314</strain>
    </source>
</reference>
<dbReference type="Proteomes" id="UP000310108">
    <property type="component" value="Unassembled WGS sequence"/>
</dbReference>
<feature type="signal peptide" evidence="1">
    <location>
        <begin position="1"/>
        <end position="22"/>
    </location>
</feature>
<dbReference type="EMBL" id="PJEX01000501">
    <property type="protein sequence ID" value="TKW49657.1"/>
    <property type="molecule type" value="Genomic_DNA"/>
</dbReference>
<dbReference type="PANTHER" id="PTHR12121:SF36">
    <property type="entry name" value="ENDONUCLEASE_EXONUCLEASE_PHOSPHATASE DOMAIN-CONTAINING PROTEIN"/>
    <property type="match status" value="1"/>
</dbReference>
<protein>
    <recommendedName>
        <fullName evidence="2">Endonuclease/exonuclease/phosphatase domain-containing protein</fullName>
    </recommendedName>
</protein>
<evidence type="ECO:0000313" key="4">
    <source>
        <dbReference type="Proteomes" id="UP000310108"/>
    </source>
</evidence>
<evidence type="ECO:0000313" key="3">
    <source>
        <dbReference type="EMBL" id="TKW49657.1"/>
    </source>
</evidence>
<dbReference type="Gene3D" id="3.60.10.10">
    <property type="entry name" value="Endonuclease/exonuclease/phosphatase"/>
    <property type="match status" value="1"/>
</dbReference>
<dbReference type="GO" id="GO:0000175">
    <property type="term" value="F:3'-5'-RNA exonuclease activity"/>
    <property type="evidence" value="ECO:0007669"/>
    <property type="project" value="TreeGrafter"/>
</dbReference>
<gene>
    <name evidence="3" type="ORF">CTA1_1163</name>
</gene>
<keyword evidence="1" id="KW-0732">Signal</keyword>
<dbReference type="PANTHER" id="PTHR12121">
    <property type="entry name" value="CARBON CATABOLITE REPRESSOR PROTEIN 4"/>
    <property type="match status" value="1"/>
</dbReference>
<dbReference type="InterPro" id="IPR036691">
    <property type="entry name" value="Endo/exonu/phosph_ase_sf"/>
</dbReference>
<comment type="caution">
    <text evidence="3">The sequence shown here is derived from an EMBL/GenBank/DDBJ whole genome shotgun (WGS) entry which is preliminary data.</text>
</comment>
<accession>A0A4U6X813</accession>
<keyword evidence="4" id="KW-1185">Reference proteome</keyword>
<name>A0A4U6X813_9PEZI</name>
<evidence type="ECO:0000259" key="2">
    <source>
        <dbReference type="Pfam" id="PF03372"/>
    </source>
</evidence>
<feature type="chain" id="PRO_5020547337" description="Endonuclease/exonuclease/phosphatase domain-containing protein" evidence="1">
    <location>
        <begin position="23"/>
        <end position="310"/>
    </location>
</feature>
<dbReference type="AlphaFoldDB" id="A0A4U6X813"/>